<protein>
    <submittedName>
        <fullName evidence="11">Tubulin polyglutamylase ttll1</fullName>
    </submittedName>
</protein>
<keyword evidence="7" id="KW-0067">ATP-binding</keyword>
<proteinExistence type="inferred from homology"/>
<evidence type="ECO:0000256" key="8">
    <source>
        <dbReference type="ARBA" id="ARBA00023069"/>
    </source>
</evidence>
<dbReference type="GO" id="GO:0000226">
    <property type="term" value="P:microtubule cytoskeleton organization"/>
    <property type="evidence" value="ECO:0007669"/>
    <property type="project" value="TreeGrafter"/>
</dbReference>
<dbReference type="AlphaFoldDB" id="A0A9W9ZGJ0"/>
<dbReference type="OrthoDB" id="202825at2759"/>
<dbReference type="GO" id="GO:0015631">
    <property type="term" value="F:tubulin binding"/>
    <property type="evidence" value="ECO:0007669"/>
    <property type="project" value="TreeGrafter"/>
</dbReference>
<dbReference type="GO" id="GO:0005874">
    <property type="term" value="C:microtubule"/>
    <property type="evidence" value="ECO:0007669"/>
    <property type="project" value="UniProtKB-KW"/>
</dbReference>
<evidence type="ECO:0000256" key="9">
    <source>
        <dbReference type="ARBA" id="ARBA00023212"/>
    </source>
</evidence>
<comment type="similarity">
    <text evidence="2">Belongs to the tubulin polyglutamylase family.</text>
</comment>
<dbReference type="Pfam" id="PF03133">
    <property type="entry name" value="TTL"/>
    <property type="match status" value="1"/>
</dbReference>
<dbReference type="Proteomes" id="UP001163046">
    <property type="component" value="Unassembled WGS sequence"/>
</dbReference>
<dbReference type="SUPFAM" id="SSF56059">
    <property type="entry name" value="Glutathione synthetase ATP-binding domain-like"/>
    <property type="match status" value="1"/>
</dbReference>
<dbReference type="GO" id="GO:0070740">
    <property type="term" value="F:tubulin-glutamic acid ligase activity"/>
    <property type="evidence" value="ECO:0007669"/>
    <property type="project" value="TreeGrafter"/>
</dbReference>
<evidence type="ECO:0000256" key="6">
    <source>
        <dbReference type="ARBA" id="ARBA00022741"/>
    </source>
</evidence>
<sequence>MSGGRVKYVCDQDKSVLVNNFEKRGWVPCAEDEDWNFYWASVQTVRAIFNVETGYRLGDDQVINHFPNHYELTRKDMMMKNIKRYRKDLDKEGNPVAEKDELGRYLHLDFIPVTFILPADYNLFVEEFRKNPSSTWIMKPTNKSQGKGIFLINRLSQLKKWSKDSRGTPLVHPGGKDAYVISRYIDNPLLIGGKKFDLRIYVLVTSYRPLKCYLYKLGFCRFLYSPVQCKSQ</sequence>
<keyword evidence="5" id="KW-0493">Microtubule</keyword>
<organism evidence="11 12">
    <name type="scientific">Desmophyllum pertusum</name>
    <dbReference type="NCBI Taxonomy" id="174260"/>
    <lineage>
        <taxon>Eukaryota</taxon>
        <taxon>Metazoa</taxon>
        <taxon>Cnidaria</taxon>
        <taxon>Anthozoa</taxon>
        <taxon>Hexacorallia</taxon>
        <taxon>Scleractinia</taxon>
        <taxon>Caryophylliina</taxon>
        <taxon>Caryophylliidae</taxon>
        <taxon>Desmophyllum</taxon>
    </lineage>
</organism>
<evidence type="ECO:0000256" key="4">
    <source>
        <dbReference type="ARBA" id="ARBA00022598"/>
    </source>
</evidence>
<dbReference type="GO" id="GO:0036064">
    <property type="term" value="C:ciliary basal body"/>
    <property type="evidence" value="ECO:0007669"/>
    <property type="project" value="TreeGrafter"/>
</dbReference>
<dbReference type="EMBL" id="MU826350">
    <property type="protein sequence ID" value="KAJ7381287.1"/>
    <property type="molecule type" value="Genomic_DNA"/>
</dbReference>
<keyword evidence="6" id="KW-0547">Nucleotide-binding</keyword>
<gene>
    <name evidence="11" type="primary">TTLL1</name>
    <name evidence="11" type="ORF">OS493_001407</name>
</gene>
<dbReference type="PANTHER" id="PTHR12241">
    <property type="entry name" value="TUBULIN POLYGLUTAMYLASE"/>
    <property type="match status" value="1"/>
</dbReference>
<evidence type="ECO:0000256" key="3">
    <source>
        <dbReference type="ARBA" id="ARBA00022490"/>
    </source>
</evidence>
<evidence type="ECO:0000313" key="12">
    <source>
        <dbReference type="Proteomes" id="UP001163046"/>
    </source>
</evidence>
<reference evidence="11" key="1">
    <citation type="submission" date="2023-01" db="EMBL/GenBank/DDBJ databases">
        <title>Genome assembly of the deep-sea coral Lophelia pertusa.</title>
        <authorList>
            <person name="Herrera S."/>
            <person name="Cordes E."/>
        </authorList>
    </citation>
    <scope>NUCLEOTIDE SEQUENCE</scope>
    <source>
        <strain evidence="11">USNM1676648</strain>
        <tissue evidence="11">Polyp</tissue>
    </source>
</reference>
<keyword evidence="8" id="KW-0969">Cilium</keyword>
<keyword evidence="3" id="KW-0963">Cytoplasm</keyword>
<keyword evidence="10" id="KW-0966">Cell projection</keyword>
<name>A0A9W9ZGJ0_9CNID</name>
<dbReference type="PANTHER" id="PTHR12241:SF31">
    <property type="entry name" value="POLYGLUTAMYLASE COMPLEX SUBUNIT TTLL1"/>
    <property type="match status" value="1"/>
</dbReference>
<keyword evidence="4" id="KW-0436">Ligase</keyword>
<dbReference type="GO" id="GO:0005524">
    <property type="term" value="F:ATP binding"/>
    <property type="evidence" value="ECO:0007669"/>
    <property type="project" value="UniProtKB-KW"/>
</dbReference>
<accession>A0A9W9ZGJ0</accession>
<keyword evidence="12" id="KW-1185">Reference proteome</keyword>
<evidence type="ECO:0000256" key="10">
    <source>
        <dbReference type="ARBA" id="ARBA00023273"/>
    </source>
</evidence>
<keyword evidence="9" id="KW-0206">Cytoskeleton</keyword>
<dbReference type="PROSITE" id="PS51221">
    <property type="entry name" value="TTL"/>
    <property type="match status" value="1"/>
</dbReference>
<evidence type="ECO:0000256" key="7">
    <source>
        <dbReference type="ARBA" id="ARBA00022840"/>
    </source>
</evidence>
<dbReference type="Gene3D" id="3.30.470.20">
    <property type="entry name" value="ATP-grasp fold, B domain"/>
    <property type="match status" value="1"/>
</dbReference>
<evidence type="ECO:0000256" key="2">
    <source>
        <dbReference type="ARBA" id="ARBA00006118"/>
    </source>
</evidence>
<evidence type="ECO:0000256" key="5">
    <source>
        <dbReference type="ARBA" id="ARBA00022701"/>
    </source>
</evidence>
<evidence type="ECO:0000256" key="1">
    <source>
        <dbReference type="ARBA" id="ARBA00004120"/>
    </source>
</evidence>
<comment type="subcellular location">
    <subcellularLocation>
        <location evidence="1">Cytoplasm</location>
        <location evidence="1">Cytoskeleton</location>
        <location evidence="1">Cilium basal body</location>
    </subcellularLocation>
</comment>
<dbReference type="InterPro" id="IPR004344">
    <property type="entry name" value="TTL/TTLL_fam"/>
</dbReference>
<comment type="caution">
    <text evidence="11">The sequence shown here is derived from an EMBL/GenBank/DDBJ whole genome shotgun (WGS) entry which is preliminary data.</text>
</comment>
<evidence type="ECO:0000313" key="11">
    <source>
        <dbReference type="EMBL" id="KAJ7381287.1"/>
    </source>
</evidence>